<evidence type="ECO:0000259" key="5">
    <source>
        <dbReference type="Pfam" id="PF18317"/>
    </source>
</evidence>
<proteinExistence type="inferred from homology"/>
<dbReference type="SUPFAM" id="SSF51735">
    <property type="entry name" value="NAD(P)-binding Rossmann-fold domains"/>
    <property type="match status" value="1"/>
</dbReference>
<evidence type="ECO:0000256" key="2">
    <source>
        <dbReference type="ARBA" id="ARBA00009349"/>
    </source>
</evidence>
<dbReference type="InterPro" id="IPR022893">
    <property type="entry name" value="Shikimate_DH_fam"/>
</dbReference>
<dbReference type="Pfam" id="PF01487">
    <property type="entry name" value="DHquinase_I"/>
    <property type="match status" value="1"/>
</dbReference>
<dbReference type="AlphaFoldDB" id="A0A2V5HR80"/>
<dbReference type="Proteomes" id="UP000248817">
    <property type="component" value="Unassembled WGS sequence"/>
</dbReference>
<dbReference type="InterPro" id="IPR041121">
    <property type="entry name" value="SDH_C"/>
</dbReference>
<feature type="domain" description="Shikimate dehydrogenase substrate binding N-terminal" evidence="4">
    <location>
        <begin position="450"/>
        <end position="530"/>
    </location>
</feature>
<keyword evidence="7" id="KW-1185">Reference proteome</keyword>
<dbReference type="GO" id="GO:0003855">
    <property type="term" value="F:3-dehydroquinate dehydratase activity"/>
    <property type="evidence" value="ECO:0007669"/>
    <property type="project" value="InterPro"/>
</dbReference>
<comment type="similarity">
    <text evidence="1">In the 2nd section; belongs to the type-I 3-dehydroquinase family.</text>
</comment>
<feature type="domain" description="Quinate/shikimate 5-dehydrogenase/glutamyl-tRNA reductase" evidence="3">
    <location>
        <begin position="574"/>
        <end position="619"/>
    </location>
</feature>
<dbReference type="Gene3D" id="3.20.20.70">
    <property type="entry name" value="Aldolase class I"/>
    <property type="match status" value="1"/>
</dbReference>
<dbReference type="SUPFAM" id="SSF52540">
    <property type="entry name" value="P-loop containing nucleoside triphosphate hydrolases"/>
    <property type="match status" value="1"/>
</dbReference>
<dbReference type="Pfam" id="PF01488">
    <property type="entry name" value="Shikimate_DH"/>
    <property type="match status" value="1"/>
</dbReference>
<reference evidence="6 7" key="1">
    <citation type="submission" date="2018-02" db="EMBL/GenBank/DDBJ databases">
        <title>The genomes of Aspergillus section Nigri reveals drivers in fungal speciation.</title>
        <authorList>
            <consortium name="DOE Joint Genome Institute"/>
            <person name="Vesth T.C."/>
            <person name="Nybo J."/>
            <person name="Theobald S."/>
            <person name="Brandl J."/>
            <person name="Frisvad J.C."/>
            <person name="Nielsen K.F."/>
            <person name="Lyhne E.K."/>
            <person name="Kogle M.E."/>
            <person name="Kuo A."/>
            <person name="Riley R."/>
            <person name="Clum A."/>
            <person name="Nolan M."/>
            <person name="Lipzen A."/>
            <person name="Salamov A."/>
            <person name="Henrissat B."/>
            <person name="Wiebenga A."/>
            <person name="De vries R.P."/>
            <person name="Grigoriev I.V."/>
            <person name="Mortensen U.H."/>
            <person name="Andersen M.R."/>
            <person name="Baker S.E."/>
        </authorList>
    </citation>
    <scope>NUCLEOTIDE SEQUENCE [LARGE SCALE GENOMIC DNA]</scope>
    <source>
        <strain evidence="6 7">CBS 114.80</strain>
    </source>
</reference>
<organism evidence="6 7">
    <name type="scientific">Aspergillus indologenus CBS 114.80</name>
    <dbReference type="NCBI Taxonomy" id="1450541"/>
    <lineage>
        <taxon>Eukaryota</taxon>
        <taxon>Fungi</taxon>
        <taxon>Dikarya</taxon>
        <taxon>Ascomycota</taxon>
        <taxon>Pezizomycotina</taxon>
        <taxon>Eurotiomycetes</taxon>
        <taxon>Eurotiomycetidae</taxon>
        <taxon>Eurotiales</taxon>
        <taxon>Aspergillaceae</taxon>
        <taxon>Aspergillus</taxon>
        <taxon>Aspergillus subgen. Circumdati</taxon>
    </lineage>
</organism>
<dbReference type="Pfam" id="PF01202">
    <property type="entry name" value="SKI"/>
    <property type="match status" value="1"/>
</dbReference>
<dbReference type="InterPro" id="IPR006151">
    <property type="entry name" value="Shikm_DH/Glu-tRNA_Rdtase"/>
</dbReference>
<gene>
    <name evidence="6" type="ORF">BP00DRAFT_491093</name>
</gene>
<evidence type="ECO:0000313" key="7">
    <source>
        <dbReference type="Proteomes" id="UP000248817"/>
    </source>
</evidence>
<name>A0A2V5HR80_9EURO</name>
<dbReference type="GO" id="GO:0009423">
    <property type="term" value="P:chorismate biosynthetic process"/>
    <property type="evidence" value="ECO:0007669"/>
    <property type="project" value="TreeGrafter"/>
</dbReference>
<dbReference type="InterPro" id="IPR046346">
    <property type="entry name" value="Aminoacid_DH-like_N_sf"/>
</dbReference>
<dbReference type="GO" id="GO:0004764">
    <property type="term" value="F:shikimate 3-dehydrogenase (NADP+) activity"/>
    <property type="evidence" value="ECO:0007669"/>
    <property type="project" value="InterPro"/>
</dbReference>
<dbReference type="Pfam" id="PF08501">
    <property type="entry name" value="Shikimate_dh_N"/>
    <property type="match status" value="1"/>
</dbReference>
<feature type="domain" description="SDH C-terminal" evidence="5">
    <location>
        <begin position="713"/>
        <end position="743"/>
    </location>
</feature>
<dbReference type="Pfam" id="PF18317">
    <property type="entry name" value="SDH_C"/>
    <property type="match status" value="1"/>
</dbReference>
<evidence type="ECO:0000259" key="3">
    <source>
        <dbReference type="Pfam" id="PF01488"/>
    </source>
</evidence>
<dbReference type="InterPro" id="IPR013708">
    <property type="entry name" value="Shikimate_DH-bd_N"/>
</dbReference>
<dbReference type="PANTHER" id="PTHR21089:SF1">
    <property type="entry name" value="BIFUNCTIONAL 3-DEHYDROQUINATE DEHYDRATASE_SHIKIMATE DEHYDROGENASE, CHLOROPLASTIC"/>
    <property type="match status" value="1"/>
</dbReference>
<dbReference type="GO" id="GO:0019632">
    <property type="term" value="P:shikimate metabolic process"/>
    <property type="evidence" value="ECO:0007669"/>
    <property type="project" value="TreeGrafter"/>
</dbReference>
<protein>
    <submittedName>
        <fullName evidence="6">Pentafunctional AROM polypeptide</fullName>
    </submittedName>
</protein>
<dbReference type="InterPro" id="IPR031322">
    <property type="entry name" value="Shikimate/glucono_kinase"/>
</dbReference>
<dbReference type="InterPro" id="IPR036291">
    <property type="entry name" value="NAD(P)-bd_dom_sf"/>
</dbReference>
<dbReference type="Gene3D" id="3.40.50.10860">
    <property type="entry name" value="Leucine Dehydrogenase, chain A, domain 1"/>
    <property type="match status" value="1"/>
</dbReference>
<evidence type="ECO:0000256" key="1">
    <source>
        <dbReference type="ARBA" id="ARBA00006477"/>
    </source>
</evidence>
<evidence type="ECO:0000313" key="6">
    <source>
        <dbReference type="EMBL" id="PYI25152.1"/>
    </source>
</evidence>
<dbReference type="InterPro" id="IPR013785">
    <property type="entry name" value="Aldolase_TIM"/>
</dbReference>
<dbReference type="PANTHER" id="PTHR21089">
    <property type="entry name" value="SHIKIMATE DEHYDROGENASE"/>
    <property type="match status" value="1"/>
</dbReference>
<dbReference type="SUPFAM" id="SSF53223">
    <property type="entry name" value="Aminoacid dehydrogenase-like, N-terminal domain"/>
    <property type="match status" value="1"/>
</dbReference>
<dbReference type="InterPro" id="IPR001381">
    <property type="entry name" value="DHquinase_I"/>
</dbReference>
<evidence type="ECO:0000259" key="4">
    <source>
        <dbReference type="Pfam" id="PF08501"/>
    </source>
</evidence>
<dbReference type="InterPro" id="IPR027417">
    <property type="entry name" value="P-loop_NTPase"/>
</dbReference>
<dbReference type="SUPFAM" id="SSF51569">
    <property type="entry name" value="Aldolase"/>
    <property type="match status" value="1"/>
</dbReference>
<comment type="similarity">
    <text evidence="2">In the N-terminal section; belongs to the shikimate kinase family.</text>
</comment>
<dbReference type="Gene3D" id="3.40.50.720">
    <property type="entry name" value="NAD(P)-binding Rossmann-like Domain"/>
    <property type="match status" value="1"/>
</dbReference>
<dbReference type="CDD" id="cd01065">
    <property type="entry name" value="NAD_bind_Shikimate_DH"/>
    <property type="match status" value="1"/>
</dbReference>
<dbReference type="Gene3D" id="3.40.50.300">
    <property type="entry name" value="P-loop containing nucleotide triphosphate hydrolases"/>
    <property type="match status" value="1"/>
</dbReference>
<dbReference type="EMBL" id="KZ825673">
    <property type="protein sequence ID" value="PYI25152.1"/>
    <property type="molecule type" value="Genomic_DNA"/>
</dbReference>
<sequence>MAPGISSPCSPPHPGSVTTRRYSPDATLILVGFVGAGKKTLGIIASVALRRRLIDFDTVFRQETQISPQEYIAQHGSTLYRELELQLTQRLLEQHRVGCVIVGLGWLATRQQQELLSTFAQEHPVVYVRRDRSDLQRTININQEKFNRLFAIGNAFFEACSNFDFYNLTQNTPGGDGRPEAVHMRLRKAGRVFIAFLERIYGRATCSVYSANPLIERYTHALQIPVSWLEEPNLDYAQLDCGADALTILIDVYPRHRTTEPAESLAKHMATVRMYARVPVFVEIADAHQLEPVEDHKFLKQLLRLVPDALACSLSSSPEHLQTIIDTKGHVKAIATYHIPGPLSLQRSIDLSSGLKKAEDIGFDVLRLTGEPRVETDNLACIALRQSLANKAKIPIIAYHKGDLGRASVCLNPVLSPVVLPHMQSEGISLQSAEQALTACYLSPRRLFTIFGQNVAQSLSPAMHNAAYAACGLPHQYGSMQSGVFEGVIDLLNDANHGGVAISLPYKSQVLPHLDEISREARDIHAVNTVVLEQIISETGQPGRKLKGYNTDYIGIMAGIDKNLSPANAIRAGTSALIIGAGGMARAAIYACLQLGVQHICLYNRTSSNAERLAEYYREWAASSESAIRLRIEVLCSANEPWPRHLRQPTIIVSCLPALEIGSQSPVTLRLPEQWLESSTGGVFVDVAYGKHQTVLRASMNDRASKGWVVVDGLVVLLEQGVAQYELFTQRPAPVHVMRRTIQQQSQGFCPNSPSVSI</sequence>
<accession>A0A2V5HR80</accession>